<keyword evidence="2" id="KW-1185">Reference proteome</keyword>
<dbReference type="AlphaFoldDB" id="A0A2P5DJE4"/>
<evidence type="ECO:0000313" key="1">
    <source>
        <dbReference type="EMBL" id="PON73390.1"/>
    </source>
</evidence>
<accession>A0A2P5DJE4</accession>
<comment type="caution">
    <text evidence="1">The sequence shown here is derived from an EMBL/GenBank/DDBJ whole genome shotgun (WGS) entry which is preliminary data.</text>
</comment>
<dbReference type="Proteomes" id="UP000237105">
    <property type="component" value="Unassembled WGS sequence"/>
</dbReference>
<organism evidence="1 2">
    <name type="scientific">Parasponia andersonii</name>
    <name type="common">Sponia andersonii</name>
    <dbReference type="NCBI Taxonomy" id="3476"/>
    <lineage>
        <taxon>Eukaryota</taxon>
        <taxon>Viridiplantae</taxon>
        <taxon>Streptophyta</taxon>
        <taxon>Embryophyta</taxon>
        <taxon>Tracheophyta</taxon>
        <taxon>Spermatophyta</taxon>
        <taxon>Magnoliopsida</taxon>
        <taxon>eudicotyledons</taxon>
        <taxon>Gunneridae</taxon>
        <taxon>Pentapetalae</taxon>
        <taxon>rosids</taxon>
        <taxon>fabids</taxon>
        <taxon>Rosales</taxon>
        <taxon>Cannabaceae</taxon>
        <taxon>Parasponia</taxon>
    </lineage>
</organism>
<protein>
    <submittedName>
        <fullName evidence="1">Vitamin B12-dependent methionine synthase, activation domain containing protein</fullName>
    </submittedName>
</protein>
<gene>
    <name evidence="1" type="ORF">PanWU01x14_058940</name>
</gene>
<sequence length="111" mass="13016">MIPPSLAQITWNEPGQVIGGDVELLELAISAKTLRKIKSEVVLPNLKDLQVRKLTNDLWDHAIKMVLEQIDETKILQVRETFRYFPCESVDREIQRLQARQTRELRRYFAL</sequence>
<name>A0A2P5DJE4_PARAD</name>
<reference evidence="2" key="1">
    <citation type="submission" date="2016-06" db="EMBL/GenBank/DDBJ databases">
        <title>Parallel loss of symbiosis genes in relatives of nitrogen-fixing non-legume Parasponia.</title>
        <authorList>
            <person name="Van Velzen R."/>
            <person name="Holmer R."/>
            <person name="Bu F."/>
            <person name="Rutten L."/>
            <person name="Van Zeijl A."/>
            <person name="Liu W."/>
            <person name="Santuari L."/>
            <person name="Cao Q."/>
            <person name="Sharma T."/>
            <person name="Shen D."/>
            <person name="Roswanjaya Y."/>
            <person name="Wardhani T."/>
            <person name="Kalhor M.S."/>
            <person name="Jansen J."/>
            <person name="Van den Hoogen J."/>
            <person name="Gungor B."/>
            <person name="Hartog M."/>
            <person name="Hontelez J."/>
            <person name="Verver J."/>
            <person name="Yang W.-C."/>
            <person name="Schijlen E."/>
            <person name="Repin R."/>
            <person name="Schilthuizen M."/>
            <person name="Schranz E."/>
            <person name="Heidstra R."/>
            <person name="Miyata K."/>
            <person name="Fedorova E."/>
            <person name="Kohlen W."/>
            <person name="Bisseling T."/>
            <person name="Smit S."/>
            <person name="Geurts R."/>
        </authorList>
    </citation>
    <scope>NUCLEOTIDE SEQUENCE [LARGE SCALE GENOMIC DNA]</scope>
    <source>
        <strain evidence="2">cv. WU1-14</strain>
    </source>
</reference>
<proteinExistence type="predicted"/>
<evidence type="ECO:0000313" key="2">
    <source>
        <dbReference type="Proteomes" id="UP000237105"/>
    </source>
</evidence>
<dbReference type="EMBL" id="JXTB01000034">
    <property type="protein sequence ID" value="PON73390.1"/>
    <property type="molecule type" value="Genomic_DNA"/>
</dbReference>